<proteinExistence type="predicted"/>
<accession>A0A0F9EJ20</accession>
<dbReference type="AlphaFoldDB" id="A0A0F9EJ20"/>
<name>A0A0F9EJ20_9ZZZZ</name>
<comment type="caution">
    <text evidence="1">The sequence shown here is derived from an EMBL/GenBank/DDBJ whole genome shotgun (WGS) entry which is preliminary data.</text>
</comment>
<feature type="non-terminal residue" evidence="1">
    <location>
        <position position="379"/>
    </location>
</feature>
<dbReference type="EMBL" id="LAZR01034592">
    <property type="protein sequence ID" value="KKL44880.1"/>
    <property type="molecule type" value="Genomic_DNA"/>
</dbReference>
<gene>
    <name evidence="1" type="ORF">LCGC14_2361260</name>
</gene>
<evidence type="ECO:0000313" key="1">
    <source>
        <dbReference type="EMBL" id="KKL44880.1"/>
    </source>
</evidence>
<organism evidence="1">
    <name type="scientific">marine sediment metagenome</name>
    <dbReference type="NCBI Taxonomy" id="412755"/>
    <lineage>
        <taxon>unclassified sequences</taxon>
        <taxon>metagenomes</taxon>
        <taxon>ecological metagenomes</taxon>
    </lineage>
</organism>
<protein>
    <submittedName>
        <fullName evidence="1">Uncharacterized protein</fullName>
    </submittedName>
</protein>
<sequence>MDKKAFNFFKMGGALAEMLTRGWMGEYDDFGSMVEGEFGLRNRKALYLISIYHAIVSCGATWDEVKEIGWSKLGLIAASLTPENYKAWFEKISDSSHATIRELVKHKEKGGNPPPADVNSDSTPKKILKFVVHEDQIENIQEALAKAKEAGNTEFDGPALDWICIDYLASGNIAQALGEMTAPEAEGEVDSIPTGTPEDRITAFVTGVIDVGRKLKKGNLLYLREGRMQRVQKRIKANQFRRFARIIRMTHSQWNEEMDIVNYDQVWSMAQFFVHAKDGKYRKKFTAYINDVVRGRPSLPAFKKRFGRNLPDLQKEYNEWWLSLEGNPTKDLYDRITVETLVSFLARAKNNKLAFDSAEEFFNAARQGQCDPDIKVGPS</sequence>
<reference evidence="1" key="1">
    <citation type="journal article" date="2015" name="Nature">
        <title>Complex archaea that bridge the gap between prokaryotes and eukaryotes.</title>
        <authorList>
            <person name="Spang A."/>
            <person name="Saw J.H."/>
            <person name="Jorgensen S.L."/>
            <person name="Zaremba-Niedzwiedzka K."/>
            <person name="Martijn J."/>
            <person name="Lind A.E."/>
            <person name="van Eijk R."/>
            <person name="Schleper C."/>
            <person name="Guy L."/>
            <person name="Ettema T.J."/>
        </authorList>
    </citation>
    <scope>NUCLEOTIDE SEQUENCE</scope>
</reference>